<dbReference type="Proteomes" id="UP000824120">
    <property type="component" value="Chromosome 8"/>
</dbReference>
<proteinExistence type="predicted"/>
<gene>
    <name evidence="1" type="ORF">H5410_042220</name>
</gene>
<accession>A0A9J5XVD6</accession>
<dbReference type="AlphaFoldDB" id="A0A9J5XVD6"/>
<organism evidence="1 2">
    <name type="scientific">Solanum commersonii</name>
    <name type="common">Commerson's wild potato</name>
    <name type="synonym">Commerson's nightshade</name>
    <dbReference type="NCBI Taxonomy" id="4109"/>
    <lineage>
        <taxon>Eukaryota</taxon>
        <taxon>Viridiplantae</taxon>
        <taxon>Streptophyta</taxon>
        <taxon>Embryophyta</taxon>
        <taxon>Tracheophyta</taxon>
        <taxon>Spermatophyta</taxon>
        <taxon>Magnoliopsida</taxon>
        <taxon>eudicotyledons</taxon>
        <taxon>Gunneridae</taxon>
        <taxon>Pentapetalae</taxon>
        <taxon>asterids</taxon>
        <taxon>lamiids</taxon>
        <taxon>Solanales</taxon>
        <taxon>Solanaceae</taxon>
        <taxon>Solanoideae</taxon>
        <taxon>Solaneae</taxon>
        <taxon>Solanum</taxon>
    </lineage>
</organism>
<reference evidence="1 2" key="1">
    <citation type="submission" date="2020-09" db="EMBL/GenBank/DDBJ databases">
        <title>De no assembly of potato wild relative species, Solanum commersonii.</title>
        <authorList>
            <person name="Cho K."/>
        </authorList>
    </citation>
    <scope>NUCLEOTIDE SEQUENCE [LARGE SCALE GENOMIC DNA]</scope>
    <source>
        <strain evidence="1">LZ3.2</strain>
        <tissue evidence="1">Leaf</tissue>
    </source>
</reference>
<keyword evidence="2" id="KW-1185">Reference proteome</keyword>
<protein>
    <submittedName>
        <fullName evidence="1">Uncharacterized protein</fullName>
    </submittedName>
</protein>
<evidence type="ECO:0000313" key="1">
    <source>
        <dbReference type="EMBL" id="KAG5591706.1"/>
    </source>
</evidence>
<evidence type="ECO:0000313" key="2">
    <source>
        <dbReference type="Proteomes" id="UP000824120"/>
    </source>
</evidence>
<comment type="caution">
    <text evidence="1">The sequence shown here is derived from an EMBL/GenBank/DDBJ whole genome shotgun (WGS) entry which is preliminary data.</text>
</comment>
<name>A0A9J5XVD6_SOLCO</name>
<sequence>MGKPTHFQGQTSLEHAKPQFLPIFMCYSPCIFGDPKLRLYGFLVIQNLFVPTDKLAHFKGQTSPRVGKPPFLPIFVCYIIHRFLACFLSKVFMDIFDDSKFRHDFCRNFSWTSVKTLVMEPDGPDGQTGSFSRYNEPRACKPPLFADFHVL</sequence>
<dbReference type="EMBL" id="JACXVP010000008">
    <property type="protein sequence ID" value="KAG5591706.1"/>
    <property type="molecule type" value="Genomic_DNA"/>
</dbReference>